<reference evidence="1" key="1">
    <citation type="submission" date="2020-04" db="EMBL/GenBank/DDBJ databases">
        <authorList>
            <person name="Alioto T."/>
            <person name="Alioto T."/>
            <person name="Gomez Garrido J."/>
        </authorList>
    </citation>
    <scope>NUCLEOTIDE SEQUENCE</scope>
    <source>
        <strain evidence="1">A484AB</strain>
    </source>
</reference>
<evidence type="ECO:0000313" key="2">
    <source>
        <dbReference type="Proteomes" id="UP001152795"/>
    </source>
</evidence>
<protein>
    <submittedName>
        <fullName evidence="1">Uncharacterized protein</fullName>
    </submittedName>
</protein>
<dbReference type="Proteomes" id="UP001152795">
    <property type="component" value="Unassembled WGS sequence"/>
</dbReference>
<dbReference type="PROSITE" id="PS50802">
    <property type="entry name" value="OTU"/>
    <property type="match status" value="1"/>
</dbReference>
<name>A0A6S7KUW8_PARCT</name>
<evidence type="ECO:0000313" key="1">
    <source>
        <dbReference type="EMBL" id="CAB4030422.1"/>
    </source>
</evidence>
<sequence>MNQILDGIAALQKNIEYNWIALEHDYAQKLDKEKYDLLNFLKQGLSLWKSSESIREIVGKRKSVYGRTLFTETPKDVFTTEQSQQDTCVETIDQEINSVAIQWGFDVVRIMGDGNCFFTSVAFQVSQLLTRSDLQTHVREHFYSLGILPDLSVSEISKILRKHLVAEWTGPFTDEYNQFVSEDVDFQQQAHEFLTSGTFASSIGDLMPLGLSNVLQIPILVLSTRNLVPFTEIYPRTSVGNGEAILLTFNHVGPGHYDALVHSTQQDELDEVEHQNEASIATDEKDFEIHSRVACRCGINCMSNKAGHCNKNAYKSRCRCIPRYGSCCDKCRCKGHCGEKGNCKKIHETLKIKRKSSKRKQQAIESSPFKTSRIFYERRTRSQIEEPFNRLEFVILMVIYVALKGMKQDKNNNYSNDVWGIYNKLIELVLQHDFLCSLPLFSKTLEQ</sequence>
<dbReference type="OrthoDB" id="415023at2759"/>
<feature type="non-terminal residue" evidence="1">
    <location>
        <position position="447"/>
    </location>
</feature>
<dbReference type="Gene3D" id="3.90.70.80">
    <property type="match status" value="1"/>
</dbReference>
<dbReference type="EMBL" id="CACRXK020016866">
    <property type="protein sequence ID" value="CAB4030422.1"/>
    <property type="molecule type" value="Genomic_DNA"/>
</dbReference>
<organism evidence="1 2">
    <name type="scientific">Paramuricea clavata</name>
    <name type="common">Red gorgonian</name>
    <name type="synonym">Violescent sea-whip</name>
    <dbReference type="NCBI Taxonomy" id="317549"/>
    <lineage>
        <taxon>Eukaryota</taxon>
        <taxon>Metazoa</taxon>
        <taxon>Cnidaria</taxon>
        <taxon>Anthozoa</taxon>
        <taxon>Octocorallia</taxon>
        <taxon>Malacalcyonacea</taxon>
        <taxon>Plexauridae</taxon>
        <taxon>Paramuricea</taxon>
    </lineage>
</organism>
<gene>
    <name evidence="1" type="ORF">PACLA_8A067861</name>
</gene>
<dbReference type="InterPro" id="IPR003323">
    <property type="entry name" value="OTU_dom"/>
</dbReference>
<dbReference type="AlphaFoldDB" id="A0A6S7KUW8"/>
<keyword evidence="2" id="KW-1185">Reference proteome</keyword>
<dbReference type="InterPro" id="IPR038765">
    <property type="entry name" value="Papain-like_cys_pep_sf"/>
</dbReference>
<comment type="caution">
    <text evidence="1">The sequence shown here is derived from an EMBL/GenBank/DDBJ whole genome shotgun (WGS) entry which is preliminary data.</text>
</comment>
<proteinExistence type="predicted"/>
<accession>A0A6S7KUW8</accession>
<dbReference type="SUPFAM" id="SSF54001">
    <property type="entry name" value="Cysteine proteinases"/>
    <property type="match status" value="1"/>
</dbReference>
<dbReference type="CDD" id="cd22744">
    <property type="entry name" value="OTU"/>
    <property type="match status" value="1"/>
</dbReference>